<keyword evidence="1" id="KW-0472">Membrane</keyword>
<name>A0ABV7VSU3_9GAMM</name>
<protein>
    <submittedName>
        <fullName evidence="2">FixH family protein</fullName>
    </submittedName>
</protein>
<keyword evidence="3" id="KW-1185">Reference proteome</keyword>
<dbReference type="EMBL" id="JBHRYB010000005">
    <property type="protein sequence ID" value="MFC3679737.1"/>
    <property type="molecule type" value="Genomic_DNA"/>
</dbReference>
<evidence type="ECO:0000256" key="1">
    <source>
        <dbReference type="SAM" id="Phobius"/>
    </source>
</evidence>
<accession>A0ABV7VSU3</accession>
<keyword evidence="1" id="KW-0812">Transmembrane</keyword>
<reference evidence="3" key="1">
    <citation type="journal article" date="2019" name="Int. J. Syst. Evol. Microbiol.">
        <title>The Global Catalogue of Microorganisms (GCM) 10K type strain sequencing project: providing services to taxonomists for standard genome sequencing and annotation.</title>
        <authorList>
            <consortium name="The Broad Institute Genomics Platform"/>
            <consortium name="The Broad Institute Genome Sequencing Center for Infectious Disease"/>
            <person name="Wu L."/>
            <person name="Ma J."/>
        </authorList>
    </citation>
    <scope>NUCLEOTIDE SEQUENCE [LARGE SCALE GENOMIC DNA]</scope>
    <source>
        <strain evidence="3">KCTC 42424</strain>
    </source>
</reference>
<dbReference type="Proteomes" id="UP001595722">
    <property type="component" value="Unassembled WGS sequence"/>
</dbReference>
<gene>
    <name evidence="2" type="ORF">ACFOMG_06390</name>
</gene>
<comment type="caution">
    <text evidence="2">The sequence shown here is derived from an EMBL/GenBank/DDBJ whole genome shotgun (WGS) entry which is preliminary data.</text>
</comment>
<proteinExistence type="predicted"/>
<dbReference type="Pfam" id="PF05751">
    <property type="entry name" value="FixH"/>
    <property type="match status" value="1"/>
</dbReference>
<organism evidence="2 3">
    <name type="scientific">Bacterioplanoides pacificum</name>
    <dbReference type="NCBI Taxonomy" id="1171596"/>
    <lineage>
        <taxon>Bacteria</taxon>
        <taxon>Pseudomonadati</taxon>
        <taxon>Pseudomonadota</taxon>
        <taxon>Gammaproteobacteria</taxon>
        <taxon>Oceanospirillales</taxon>
        <taxon>Oceanospirillaceae</taxon>
        <taxon>Bacterioplanoides</taxon>
    </lineage>
</organism>
<evidence type="ECO:0000313" key="3">
    <source>
        <dbReference type="Proteomes" id="UP001595722"/>
    </source>
</evidence>
<dbReference type="RefSeq" id="WP_376865502.1">
    <property type="nucleotide sequence ID" value="NZ_JBHRYB010000005.1"/>
</dbReference>
<evidence type="ECO:0000313" key="2">
    <source>
        <dbReference type="EMBL" id="MFC3679737.1"/>
    </source>
</evidence>
<sequence length="167" mass="19039">MKPENQEPLTRWYQEPLMLIIAGIPLLAVIWGGVMLYTALQTKDSLVSDSYYKDGVSFTENKAHDEKAARLQINASAIFTADEVRLELDGYLDEYPNTLTMQLIHPTLEDQDATLLLQRMLDGSYAGVNDIELPSRRRIWLDSPEQGWRIRAYPLIEAGREITLNAK</sequence>
<feature type="transmembrane region" description="Helical" evidence="1">
    <location>
        <begin position="17"/>
        <end position="40"/>
    </location>
</feature>
<dbReference type="InterPro" id="IPR008620">
    <property type="entry name" value="FixH"/>
</dbReference>
<keyword evidence="1" id="KW-1133">Transmembrane helix</keyword>